<comment type="subcellular location">
    <subcellularLocation>
        <location evidence="1">Membrane</location>
        <topology evidence="1">Multi-pass membrane protein</topology>
    </subcellularLocation>
</comment>
<keyword evidence="8" id="KW-1185">Reference proteome</keyword>
<evidence type="ECO:0000313" key="8">
    <source>
        <dbReference type="Proteomes" id="UP000006038"/>
    </source>
</evidence>
<dbReference type="AlphaFoldDB" id="J3LUV6"/>
<dbReference type="OrthoDB" id="1670341at2759"/>
<name>J3LUV6_ORYBR</name>
<dbReference type="eggNOG" id="ENOG502QU76">
    <property type="taxonomic scope" value="Eukaryota"/>
</dbReference>
<evidence type="ECO:0000256" key="3">
    <source>
        <dbReference type="ARBA" id="ARBA00022692"/>
    </source>
</evidence>
<dbReference type="RefSeq" id="XP_006652030.1">
    <property type="nucleotide sequence ID" value="XM_006651967.1"/>
</dbReference>
<dbReference type="Proteomes" id="UP000006038">
    <property type="component" value="Chromosome 3"/>
</dbReference>
<dbReference type="STRING" id="4533.J3LUV6"/>
<dbReference type="Pfam" id="PF00335">
    <property type="entry name" value="Tetraspanin"/>
    <property type="match status" value="1"/>
</dbReference>
<keyword evidence="4 6" id="KW-1133">Transmembrane helix</keyword>
<sequence>MLFILLSLVKEFATPLFLLVVGPLQAPDVCTHGVFLRPTVGIGIFVMLVFILRCCSREQDNSINSLFRCYLVGVSVAVIALLGFVVFGFVAVGGVDLGQLTAHTYKLEDYGGWLKGRVADPQYWAATAACLRDEEYVCRGDGAGVTRRRQEDPKTGVVSDVVRELYSYEHRIDAMTSLHKMPPIEAGCCTPPRSCAMIRDDTNGTTTTLTRNADCGRWSNDEETLCFQCDSCKAVFLDNTKKAWTAFVWAPTLALIALVCRCQRELFA</sequence>
<reference evidence="7" key="2">
    <citation type="submission" date="2013-04" db="UniProtKB">
        <authorList>
            <consortium name="EnsemblPlants"/>
        </authorList>
    </citation>
    <scope>IDENTIFICATION</scope>
</reference>
<evidence type="ECO:0008006" key="9">
    <source>
        <dbReference type="Google" id="ProtNLM"/>
    </source>
</evidence>
<evidence type="ECO:0000256" key="2">
    <source>
        <dbReference type="ARBA" id="ARBA00006840"/>
    </source>
</evidence>
<evidence type="ECO:0000256" key="1">
    <source>
        <dbReference type="ARBA" id="ARBA00004141"/>
    </source>
</evidence>
<comment type="similarity">
    <text evidence="2">Belongs to the tetraspanin (TM4SF) family.</text>
</comment>
<dbReference type="Gramene" id="OB03G48320.1">
    <property type="protein sequence ID" value="OB03G48320.1"/>
    <property type="gene ID" value="OB03G48320"/>
</dbReference>
<protein>
    <recommendedName>
        <fullName evidence="9">Tetraspanin</fullName>
    </recommendedName>
</protein>
<proteinExistence type="inferred from homology"/>
<accession>J3LUV6</accession>
<evidence type="ECO:0000256" key="6">
    <source>
        <dbReference type="SAM" id="Phobius"/>
    </source>
</evidence>
<dbReference type="KEGG" id="obr:102709731"/>
<reference evidence="7" key="1">
    <citation type="journal article" date="2013" name="Nat. Commun.">
        <title>Whole-genome sequencing of Oryza brachyantha reveals mechanisms underlying Oryza genome evolution.</title>
        <authorList>
            <person name="Chen J."/>
            <person name="Huang Q."/>
            <person name="Gao D."/>
            <person name="Wang J."/>
            <person name="Lang Y."/>
            <person name="Liu T."/>
            <person name="Li B."/>
            <person name="Bai Z."/>
            <person name="Luis Goicoechea J."/>
            <person name="Liang C."/>
            <person name="Chen C."/>
            <person name="Zhang W."/>
            <person name="Sun S."/>
            <person name="Liao Y."/>
            <person name="Zhang X."/>
            <person name="Yang L."/>
            <person name="Song C."/>
            <person name="Wang M."/>
            <person name="Shi J."/>
            <person name="Liu G."/>
            <person name="Liu J."/>
            <person name="Zhou H."/>
            <person name="Zhou W."/>
            <person name="Yu Q."/>
            <person name="An N."/>
            <person name="Chen Y."/>
            <person name="Cai Q."/>
            <person name="Wang B."/>
            <person name="Liu B."/>
            <person name="Min J."/>
            <person name="Huang Y."/>
            <person name="Wu H."/>
            <person name="Li Z."/>
            <person name="Zhang Y."/>
            <person name="Yin Y."/>
            <person name="Song W."/>
            <person name="Jiang J."/>
            <person name="Jackson S.A."/>
            <person name="Wing R.A."/>
            <person name="Wang J."/>
            <person name="Chen M."/>
        </authorList>
    </citation>
    <scope>NUCLEOTIDE SEQUENCE [LARGE SCALE GENOMIC DNA]</scope>
    <source>
        <strain evidence="7">cv. IRGC 101232</strain>
    </source>
</reference>
<feature type="transmembrane region" description="Helical" evidence="6">
    <location>
        <begin position="67"/>
        <end position="92"/>
    </location>
</feature>
<organism evidence="7">
    <name type="scientific">Oryza brachyantha</name>
    <name type="common">malo sina</name>
    <dbReference type="NCBI Taxonomy" id="4533"/>
    <lineage>
        <taxon>Eukaryota</taxon>
        <taxon>Viridiplantae</taxon>
        <taxon>Streptophyta</taxon>
        <taxon>Embryophyta</taxon>
        <taxon>Tracheophyta</taxon>
        <taxon>Spermatophyta</taxon>
        <taxon>Magnoliopsida</taxon>
        <taxon>Liliopsida</taxon>
        <taxon>Poales</taxon>
        <taxon>Poaceae</taxon>
        <taxon>BOP clade</taxon>
        <taxon>Oryzoideae</taxon>
        <taxon>Oryzeae</taxon>
        <taxon>Oryzinae</taxon>
        <taxon>Oryza</taxon>
    </lineage>
</organism>
<dbReference type="OMA" id="RCCELIF"/>
<feature type="transmembrane region" description="Helical" evidence="6">
    <location>
        <begin position="37"/>
        <end position="55"/>
    </location>
</feature>
<dbReference type="GO" id="GO:0016020">
    <property type="term" value="C:membrane"/>
    <property type="evidence" value="ECO:0007669"/>
    <property type="project" value="UniProtKB-SubCell"/>
</dbReference>
<keyword evidence="3 6" id="KW-0812">Transmembrane</keyword>
<gene>
    <name evidence="7" type="primary">LOC102709731</name>
</gene>
<dbReference type="GO" id="GO:0009734">
    <property type="term" value="P:auxin-activated signaling pathway"/>
    <property type="evidence" value="ECO:0007669"/>
    <property type="project" value="InterPro"/>
</dbReference>
<dbReference type="EnsemblPlants" id="OB03G48320.1">
    <property type="protein sequence ID" value="OB03G48320.1"/>
    <property type="gene ID" value="OB03G48320"/>
</dbReference>
<evidence type="ECO:0000313" key="7">
    <source>
        <dbReference type="EnsemblPlants" id="OB03G48320.1"/>
    </source>
</evidence>
<dbReference type="InterPro" id="IPR044991">
    <property type="entry name" value="TET_plant"/>
</dbReference>
<dbReference type="HOGENOM" id="CLU_066970_0_0_1"/>
<dbReference type="PANTHER" id="PTHR32191">
    <property type="entry name" value="TETRASPANIN-8-RELATED"/>
    <property type="match status" value="1"/>
</dbReference>
<dbReference type="InterPro" id="IPR018499">
    <property type="entry name" value="Tetraspanin/Peripherin"/>
</dbReference>
<dbReference type="GeneID" id="102709731"/>
<evidence type="ECO:0000256" key="5">
    <source>
        <dbReference type="ARBA" id="ARBA00023136"/>
    </source>
</evidence>
<keyword evidence="5 6" id="KW-0472">Membrane</keyword>
<evidence type="ECO:0000256" key="4">
    <source>
        <dbReference type="ARBA" id="ARBA00022989"/>
    </source>
</evidence>